<dbReference type="InterPro" id="IPR005135">
    <property type="entry name" value="Endo/exonuclease/phosphatase"/>
</dbReference>
<evidence type="ECO:0000259" key="9">
    <source>
        <dbReference type="Pfam" id="PF03372"/>
    </source>
</evidence>
<dbReference type="Gene3D" id="3.60.10.10">
    <property type="entry name" value="Endonuclease/exonuclease/phosphatase"/>
    <property type="match status" value="1"/>
</dbReference>
<dbReference type="Pfam" id="PF03372">
    <property type="entry name" value="Exo_endo_phos"/>
    <property type="match status" value="1"/>
</dbReference>
<proteinExistence type="predicted"/>
<keyword evidence="6" id="KW-0378">Hydrolase</keyword>
<dbReference type="Proteomes" id="UP001164459">
    <property type="component" value="Chromosome"/>
</dbReference>
<evidence type="ECO:0000256" key="1">
    <source>
        <dbReference type="ARBA" id="ARBA00001936"/>
    </source>
</evidence>
<evidence type="ECO:0000313" key="10">
    <source>
        <dbReference type="EMBL" id="WAS95202.1"/>
    </source>
</evidence>
<comment type="cofactor">
    <cofactor evidence="1">
        <name>Mn(2+)</name>
        <dbReference type="ChEBI" id="CHEBI:29035"/>
    </cofactor>
</comment>
<evidence type="ECO:0000313" key="11">
    <source>
        <dbReference type="Proteomes" id="UP001164459"/>
    </source>
</evidence>
<keyword evidence="5" id="KW-0227">DNA damage</keyword>
<keyword evidence="8" id="KW-0234">DNA repair</keyword>
<keyword evidence="3" id="KW-0540">Nuclease</keyword>
<dbReference type="PANTHER" id="PTHR15822">
    <property type="entry name" value="TRAF AND TNF RECEPTOR-ASSOCIATED PROTEIN"/>
    <property type="match status" value="1"/>
</dbReference>
<name>A0ABY7H7G5_9BACT</name>
<keyword evidence="7" id="KW-0460">Magnesium</keyword>
<feature type="domain" description="Endonuclease/exonuclease/phosphatase" evidence="9">
    <location>
        <begin position="24"/>
        <end position="150"/>
    </location>
</feature>
<keyword evidence="11" id="KW-1185">Reference proteome</keyword>
<gene>
    <name evidence="10" type="ORF">O0S08_03490</name>
</gene>
<accession>A0ABY7H7G5</accession>
<organism evidence="10 11">
    <name type="scientific">Nannocystis punicea</name>
    <dbReference type="NCBI Taxonomy" id="2995304"/>
    <lineage>
        <taxon>Bacteria</taxon>
        <taxon>Pseudomonadati</taxon>
        <taxon>Myxococcota</taxon>
        <taxon>Polyangia</taxon>
        <taxon>Nannocystales</taxon>
        <taxon>Nannocystaceae</taxon>
        <taxon>Nannocystis</taxon>
    </lineage>
</organism>
<evidence type="ECO:0000256" key="2">
    <source>
        <dbReference type="ARBA" id="ARBA00001946"/>
    </source>
</evidence>
<evidence type="ECO:0000256" key="6">
    <source>
        <dbReference type="ARBA" id="ARBA00022801"/>
    </source>
</evidence>
<evidence type="ECO:0000256" key="7">
    <source>
        <dbReference type="ARBA" id="ARBA00022842"/>
    </source>
</evidence>
<reference evidence="10" key="1">
    <citation type="submission" date="2022-11" db="EMBL/GenBank/DDBJ databases">
        <title>Minimal conservation of predation-associated metabolite biosynthetic gene clusters underscores biosynthetic potential of Myxococcota including descriptions for ten novel species: Archangium lansinium sp. nov., Myxococcus landrumus sp. nov., Nannocystis bai.</title>
        <authorList>
            <person name="Ahearne A."/>
            <person name="Stevens C."/>
            <person name="Dowd S."/>
        </authorList>
    </citation>
    <scope>NUCLEOTIDE SEQUENCE</scope>
    <source>
        <strain evidence="10">Fl3</strain>
    </source>
</reference>
<dbReference type="InterPro" id="IPR036691">
    <property type="entry name" value="Endo/exonu/phosph_ase_sf"/>
</dbReference>
<keyword evidence="4" id="KW-0479">Metal-binding</keyword>
<dbReference type="EMBL" id="CP114040">
    <property type="protein sequence ID" value="WAS95202.1"/>
    <property type="molecule type" value="Genomic_DNA"/>
</dbReference>
<comment type="cofactor">
    <cofactor evidence="2">
        <name>Mg(2+)</name>
        <dbReference type="ChEBI" id="CHEBI:18420"/>
    </cofactor>
</comment>
<protein>
    <recommendedName>
        <fullName evidence="9">Endonuclease/exonuclease/phosphatase domain-containing protein</fullName>
    </recommendedName>
</protein>
<evidence type="ECO:0000256" key="3">
    <source>
        <dbReference type="ARBA" id="ARBA00022722"/>
    </source>
</evidence>
<sequence length="163" mass="17964">MPLFSFMGRNLLSARLDVDPPLTVATVHLESTTDMTAFRVRQLEDITVRLAREPNAILVGDMNYPADEDRPENAPLAGWRDAWLDCHPGEPGYTVDSEVNVMRAQSKGVAAQRARLDRALLHGDGWQVRHIERLGTEKLAGSPPAHVSDHFGLQIDLVASSST</sequence>
<evidence type="ECO:0000256" key="5">
    <source>
        <dbReference type="ARBA" id="ARBA00022763"/>
    </source>
</evidence>
<dbReference type="PANTHER" id="PTHR15822:SF4">
    <property type="entry name" value="TYROSYL-DNA PHOSPHODIESTERASE 2"/>
    <property type="match status" value="1"/>
</dbReference>
<evidence type="ECO:0000256" key="8">
    <source>
        <dbReference type="ARBA" id="ARBA00023204"/>
    </source>
</evidence>
<dbReference type="SUPFAM" id="SSF56219">
    <property type="entry name" value="DNase I-like"/>
    <property type="match status" value="1"/>
</dbReference>
<evidence type="ECO:0000256" key="4">
    <source>
        <dbReference type="ARBA" id="ARBA00022723"/>
    </source>
</evidence>
<dbReference type="InterPro" id="IPR051547">
    <property type="entry name" value="TDP2-like"/>
</dbReference>